<dbReference type="SUPFAM" id="SSF63825">
    <property type="entry name" value="YWTD domain"/>
    <property type="match status" value="1"/>
</dbReference>
<accession>A0AA96EU86</accession>
<dbReference type="EMBL" id="CP134890">
    <property type="protein sequence ID" value="WNM22450.1"/>
    <property type="molecule type" value="Genomic_DNA"/>
</dbReference>
<dbReference type="AlphaFoldDB" id="A0AA96EU86"/>
<protein>
    <recommendedName>
        <fullName evidence="5">Lipoprotein</fullName>
    </recommendedName>
</protein>
<keyword evidence="1" id="KW-0732">Signal</keyword>
<evidence type="ECO:0000313" key="2">
    <source>
        <dbReference type="EMBL" id="WNM18399.1"/>
    </source>
</evidence>
<sequence>MKKTILTSVLLSAILFSCSNDNNESLDQLERSANKDFKLFTTSNTTGSVSVTDLNSSFQDYNSFLVASTDADGAYYYPNSDEVVFASRTNNRLEVYNNVANALATNAAMLSLSQFSTSDFNNPREISVDGDKIVVAQDQSAANSNTNKLVVYQKTNSGLTLLNSYTVNFKTWGIHLEGNTLYAVADLTSDLVVFENFFSNMDGDILPTKRVTIEGLVRTHGITYSKRSNTMVLTDVGSAASDSDGGIIVIKGFTDVLSQTPNMGTIAMNKQTRIYGSQTLLGNPVDVAYDNFTKQIYVAERLNGGGRLLVFDLPRSNTNTTPVDMRNEAGISSVYLYRE</sequence>
<dbReference type="RefSeq" id="WP_313322290.1">
    <property type="nucleotide sequence ID" value="NZ_CP134878.1"/>
</dbReference>
<dbReference type="Proteomes" id="UP001304515">
    <property type="component" value="Chromosome"/>
</dbReference>
<gene>
    <name evidence="3" type="ORF">RN605_03585</name>
    <name evidence="2" type="ORF">RN608_10285</name>
</gene>
<feature type="chain" id="PRO_5044705101" description="Lipoprotein" evidence="1">
    <location>
        <begin position="20"/>
        <end position="339"/>
    </location>
</feature>
<reference evidence="2 4" key="1">
    <citation type="submission" date="2023-09" db="EMBL/GenBank/DDBJ databases">
        <title>Flavobacterium sp. a novel bacteria isolate from Pepper rhizosphere.</title>
        <authorList>
            <person name="Peng Y."/>
            <person name="Lee J."/>
        </authorList>
    </citation>
    <scope>NUCLEOTIDE SEQUENCE</scope>
    <source>
        <strain evidence="2">PMR2A8</strain>
        <strain evidence="3 4">PMTSA4</strain>
    </source>
</reference>
<dbReference type="KEGG" id="fcj:RN605_03585"/>
<evidence type="ECO:0000256" key="1">
    <source>
        <dbReference type="SAM" id="SignalP"/>
    </source>
</evidence>
<evidence type="ECO:0008006" key="5">
    <source>
        <dbReference type="Google" id="ProtNLM"/>
    </source>
</evidence>
<organism evidence="2">
    <name type="scientific">Flavobacterium capsici</name>
    <dbReference type="NCBI Taxonomy" id="3075618"/>
    <lineage>
        <taxon>Bacteria</taxon>
        <taxon>Pseudomonadati</taxon>
        <taxon>Bacteroidota</taxon>
        <taxon>Flavobacteriia</taxon>
        <taxon>Flavobacteriales</taxon>
        <taxon>Flavobacteriaceae</taxon>
        <taxon>Flavobacterium</taxon>
    </lineage>
</organism>
<name>A0AA96EU86_9FLAO</name>
<evidence type="ECO:0000313" key="4">
    <source>
        <dbReference type="Proteomes" id="UP001304515"/>
    </source>
</evidence>
<evidence type="ECO:0000313" key="3">
    <source>
        <dbReference type="EMBL" id="WNM22450.1"/>
    </source>
</evidence>
<dbReference type="EMBL" id="CP134878">
    <property type="protein sequence ID" value="WNM18399.1"/>
    <property type="molecule type" value="Genomic_DNA"/>
</dbReference>
<proteinExistence type="predicted"/>
<feature type="signal peptide" evidence="1">
    <location>
        <begin position="1"/>
        <end position="19"/>
    </location>
</feature>
<keyword evidence="4" id="KW-1185">Reference proteome</keyword>
<dbReference type="PROSITE" id="PS51257">
    <property type="entry name" value="PROKAR_LIPOPROTEIN"/>
    <property type="match status" value="1"/>
</dbReference>
<accession>A0AA96F4D0</accession>